<gene>
    <name evidence="1" type="ORF">ACFPEN_04335</name>
</gene>
<keyword evidence="2" id="KW-1185">Reference proteome</keyword>
<evidence type="ECO:0000313" key="2">
    <source>
        <dbReference type="Proteomes" id="UP001595990"/>
    </source>
</evidence>
<dbReference type="Proteomes" id="UP001595990">
    <property type="component" value="Unassembled WGS sequence"/>
</dbReference>
<organism evidence="1 2">
    <name type="scientific">Streptomyces ehimensis</name>
    <dbReference type="NCBI Taxonomy" id="68195"/>
    <lineage>
        <taxon>Bacteria</taxon>
        <taxon>Bacillati</taxon>
        <taxon>Actinomycetota</taxon>
        <taxon>Actinomycetes</taxon>
        <taxon>Kitasatosporales</taxon>
        <taxon>Streptomycetaceae</taxon>
        <taxon>Streptomyces</taxon>
    </lineage>
</organism>
<proteinExistence type="predicted"/>
<accession>A0ABV9BBB5</accession>
<evidence type="ECO:0000313" key="1">
    <source>
        <dbReference type="EMBL" id="MFC4512158.1"/>
    </source>
</evidence>
<reference evidence="2" key="1">
    <citation type="journal article" date="2019" name="Int. J. Syst. Evol. Microbiol.">
        <title>The Global Catalogue of Microorganisms (GCM) 10K type strain sequencing project: providing services to taxonomists for standard genome sequencing and annotation.</title>
        <authorList>
            <consortium name="The Broad Institute Genomics Platform"/>
            <consortium name="The Broad Institute Genome Sequencing Center for Infectious Disease"/>
            <person name="Wu L."/>
            <person name="Ma J."/>
        </authorList>
    </citation>
    <scope>NUCLEOTIDE SEQUENCE [LARGE SCALE GENOMIC DNA]</scope>
    <source>
        <strain evidence="2">CECT 8064</strain>
    </source>
</reference>
<dbReference type="EMBL" id="JBHSFS010000002">
    <property type="protein sequence ID" value="MFC4512158.1"/>
    <property type="molecule type" value="Genomic_DNA"/>
</dbReference>
<name>A0ABV9BBB5_9ACTN</name>
<protein>
    <submittedName>
        <fullName evidence="1">Uncharacterized protein</fullName>
    </submittedName>
</protein>
<comment type="caution">
    <text evidence="1">The sequence shown here is derived from an EMBL/GenBank/DDBJ whole genome shotgun (WGS) entry which is preliminary data.</text>
</comment>
<dbReference type="RefSeq" id="WP_417922238.1">
    <property type="nucleotide sequence ID" value="NZ_JBHSFS010000002.1"/>
</dbReference>
<sequence length="262" mass="27982">MTSPANEDHAPAAEAPSPWAGQVGAVLGDLHRGLATGARGERRIGPWVLRARRGRAALRCAVGLEGQEPRALFALVGQDPLRAGPVVAELLRHASMARGDGHARYAVREVMVAMRMRAWRWPEPDRHGMVTVRVPGATAEVHGHRLTAWGEHGAVEVAFESGTWAAQGVAAVADAALRAFGRPEALHRTWTTEPRGWFFPSSHPDPALRGSAGLNKPGGRAGKLHDGSSLALCTCGWRGFADDRGGARWAARRHREQAGGAD</sequence>